<name>A0A4Z0AN32_9PSED</name>
<organism evidence="2 3">
    <name type="scientific">Pseudomonas kairouanensis</name>
    <dbReference type="NCBI Taxonomy" id="2293832"/>
    <lineage>
        <taxon>Bacteria</taxon>
        <taxon>Pseudomonadati</taxon>
        <taxon>Pseudomonadota</taxon>
        <taxon>Gammaproteobacteria</taxon>
        <taxon>Pseudomonadales</taxon>
        <taxon>Pseudomonadaceae</taxon>
        <taxon>Pseudomonas</taxon>
    </lineage>
</organism>
<dbReference type="AlphaFoldDB" id="A0A4Z0AN32"/>
<dbReference type="OrthoDB" id="7032824at2"/>
<comment type="caution">
    <text evidence="2">The sequence shown here is derived from an EMBL/GenBank/DDBJ whole genome shotgun (WGS) entry which is preliminary data.</text>
</comment>
<sequence>MPLSWRISDATARVAITSAGKLFPSTPQNQCGSGLAREGGVSVSTSDTDKPHSRASPLPHFFTVLCQANCAAA</sequence>
<gene>
    <name evidence="2" type="ORF">DYL59_17180</name>
</gene>
<dbReference type="Proteomes" id="UP000297391">
    <property type="component" value="Unassembled WGS sequence"/>
</dbReference>
<keyword evidence="3" id="KW-1185">Reference proteome</keyword>
<dbReference type="EMBL" id="QUZU01000021">
    <property type="protein sequence ID" value="TFY87771.1"/>
    <property type="molecule type" value="Genomic_DNA"/>
</dbReference>
<protein>
    <submittedName>
        <fullName evidence="2">Uncharacterized protein</fullName>
    </submittedName>
</protein>
<evidence type="ECO:0000313" key="2">
    <source>
        <dbReference type="EMBL" id="TFY87771.1"/>
    </source>
</evidence>
<accession>A0A4Z0AN32</accession>
<proteinExistence type="predicted"/>
<evidence type="ECO:0000256" key="1">
    <source>
        <dbReference type="SAM" id="MobiDB-lite"/>
    </source>
</evidence>
<feature type="region of interest" description="Disordered" evidence="1">
    <location>
        <begin position="27"/>
        <end position="54"/>
    </location>
</feature>
<evidence type="ECO:0000313" key="3">
    <source>
        <dbReference type="Proteomes" id="UP000297391"/>
    </source>
</evidence>
<reference evidence="2 3" key="1">
    <citation type="journal article" date="2019" name="Syst. Appl. Microbiol.">
        <title>New species of pathogenic Pseudomonas isolated from citrus in Tunisia: Proposal of Pseudomonas kairouanensis sp. nov. and Pseudomonas nabeulensis sp. nov.</title>
        <authorList>
            <person name="Oueslati M."/>
            <person name="Mulet M."/>
            <person name="Gomila M."/>
            <person name="Berge O."/>
            <person name="Hajlaoui M.R."/>
            <person name="Lalucat J."/>
            <person name="Sadfi-Zouaoui N."/>
            <person name="Garcia-Valdes E."/>
        </authorList>
    </citation>
    <scope>NUCLEOTIDE SEQUENCE [LARGE SCALE GENOMIC DNA]</scope>
    <source>
        <strain evidence="2 3">KC12</strain>
    </source>
</reference>